<dbReference type="EMBL" id="SWBM01000005">
    <property type="protein sequence ID" value="TKC15511.1"/>
    <property type="molecule type" value="Genomic_DNA"/>
</dbReference>
<keyword evidence="1 5" id="KW-0378">Hydrolase</keyword>
<evidence type="ECO:0000256" key="3">
    <source>
        <dbReference type="ARBA" id="ARBA00023295"/>
    </source>
</evidence>
<dbReference type="GO" id="GO:0004553">
    <property type="term" value="F:hydrolase activity, hydrolyzing O-glycosyl compounds"/>
    <property type="evidence" value="ECO:0007669"/>
    <property type="project" value="InterPro"/>
</dbReference>
<evidence type="ECO:0000256" key="6">
    <source>
        <dbReference type="SAM" id="Phobius"/>
    </source>
</evidence>
<keyword evidence="6" id="KW-0472">Membrane</keyword>
<evidence type="ECO:0000256" key="2">
    <source>
        <dbReference type="ARBA" id="ARBA00023001"/>
    </source>
</evidence>
<keyword evidence="3 5" id="KW-0326">Glycosidase</keyword>
<dbReference type="OrthoDB" id="9776971at2"/>
<evidence type="ECO:0000259" key="7">
    <source>
        <dbReference type="Pfam" id="PF00150"/>
    </source>
</evidence>
<evidence type="ECO:0000256" key="1">
    <source>
        <dbReference type="ARBA" id="ARBA00022801"/>
    </source>
</evidence>
<dbReference type="PANTHER" id="PTHR12631">
    <property type="entry name" value="ALPHA-L-IDURONIDASE"/>
    <property type="match status" value="1"/>
</dbReference>
<keyword evidence="6" id="KW-1133">Transmembrane helix</keyword>
<accession>A0A4U1D073</accession>
<comment type="similarity">
    <text evidence="5">Belongs to the glycosyl hydrolase 5 (cellulase A) family.</text>
</comment>
<dbReference type="InterPro" id="IPR051923">
    <property type="entry name" value="Glycosyl_Hydrolase_39"/>
</dbReference>
<gene>
    <name evidence="8" type="ORF">FA727_19025</name>
</gene>
<keyword evidence="6" id="KW-0812">Transmembrane</keyword>
<dbReference type="PANTHER" id="PTHR12631:SF10">
    <property type="entry name" value="BETA-XYLOSIDASE-LIKE PROTEIN-RELATED"/>
    <property type="match status" value="1"/>
</dbReference>
<feature type="domain" description="Glycoside hydrolase family 5" evidence="7">
    <location>
        <begin position="44"/>
        <end position="291"/>
    </location>
</feature>
<proteinExistence type="inferred from homology"/>
<protein>
    <submittedName>
        <fullName evidence="8">Glycoside hydrolase family 5 protein</fullName>
    </submittedName>
</protein>
<dbReference type="InterPro" id="IPR017853">
    <property type="entry name" value="GH"/>
</dbReference>
<dbReference type="InterPro" id="IPR018087">
    <property type="entry name" value="Glyco_hydro_5_CS"/>
</dbReference>
<evidence type="ECO:0000313" key="8">
    <source>
        <dbReference type="EMBL" id="TKC15511.1"/>
    </source>
</evidence>
<keyword evidence="9" id="KW-1185">Reference proteome</keyword>
<dbReference type="SUPFAM" id="SSF51445">
    <property type="entry name" value="(Trans)glycosidases"/>
    <property type="match status" value="1"/>
</dbReference>
<dbReference type="InterPro" id="IPR001547">
    <property type="entry name" value="Glyco_hydro_5"/>
</dbReference>
<name>A0A4U1D073_9BACI</name>
<keyword evidence="4" id="KW-0119">Carbohydrate metabolism</keyword>
<dbReference type="Pfam" id="PF00150">
    <property type="entry name" value="Cellulase"/>
    <property type="match status" value="1"/>
</dbReference>
<sequence length="401" mass="46533">MRKRWSLILVGIFLMLLCICLIPYVKKMNATFPGGVGVNIHFTGKQADIDRIRDAGINMVRTDLFWSAIEKEQGVFDFNSFGYDELTSELEKENITPYYVLDYSNTLYEEDGAFIQTEKGFKAFDRYVDEATQRYKNKNIIWEVWNEPNIGLWKPEEYYKLLKETAKTIRANDPSGYIVAPALAGLSEESFVWLEELFRLGALEHMDAISVHPYRSWAPETVAYEYDVLRELVEKYSSKNVPIISGEWGYSTENGWYDLHLSEEEQATYLVRMLLINQLEKIPISIWYGWENDGTDESNFGLIEYDTGNPKLAYQAINAYSYLLADYQLSERIQTNSSDDYVLKFVNDNKEEIFVIWSVGTTHEINFLSKGQVYSLFGKKLYFHDGSTLEIGQQPIYLITK</sequence>
<feature type="transmembrane region" description="Helical" evidence="6">
    <location>
        <begin position="7"/>
        <end position="25"/>
    </location>
</feature>
<evidence type="ECO:0000256" key="4">
    <source>
        <dbReference type="ARBA" id="ARBA00023326"/>
    </source>
</evidence>
<evidence type="ECO:0000313" key="9">
    <source>
        <dbReference type="Proteomes" id="UP000307756"/>
    </source>
</evidence>
<organism evidence="8 9">
    <name type="scientific">Robertmurraya kyonggiensis</name>
    <dbReference type="NCBI Taxonomy" id="1037680"/>
    <lineage>
        <taxon>Bacteria</taxon>
        <taxon>Bacillati</taxon>
        <taxon>Bacillota</taxon>
        <taxon>Bacilli</taxon>
        <taxon>Bacillales</taxon>
        <taxon>Bacillaceae</taxon>
        <taxon>Robertmurraya</taxon>
    </lineage>
</organism>
<dbReference type="AlphaFoldDB" id="A0A4U1D073"/>
<reference evidence="8 9" key="1">
    <citation type="journal article" date="2011" name="J. Microbiol.">
        <title>Bacillus kyonggiensis sp. nov., isolated from soil of a lettuce field.</title>
        <authorList>
            <person name="Dong K."/>
            <person name="Lee S."/>
        </authorList>
    </citation>
    <scope>NUCLEOTIDE SEQUENCE [LARGE SCALE GENOMIC DNA]</scope>
    <source>
        <strain evidence="8 9">NB22</strain>
    </source>
</reference>
<keyword evidence="4" id="KW-0624">Polysaccharide degradation</keyword>
<dbReference type="Proteomes" id="UP000307756">
    <property type="component" value="Unassembled WGS sequence"/>
</dbReference>
<dbReference type="GO" id="GO:0030245">
    <property type="term" value="P:cellulose catabolic process"/>
    <property type="evidence" value="ECO:0007669"/>
    <property type="project" value="UniProtKB-KW"/>
</dbReference>
<dbReference type="Gene3D" id="3.20.20.80">
    <property type="entry name" value="Glycosidases"/>
    <property type="match status" value="1"/>
</dbReference>
<keyword evidence="2" id="KW-0136">Cellulose degradation</keyword>
<dbReference type="PROSITE" id="PS00659">
    <property type="entry name" value="GLYCOSYL_HYDROL_F5"/>
    <property type="match status" value="1"/>
</dbReference>
<comment type="caution">
    <text evidence="8">The sequence shown here is derived from an EMBL/GenBank/DDBJ whole genome shotgun (WGS) entry which is preliminary data.</text>
</comment>
<evidence type="ECO:0000256" key="5">
    <source>
        <dbReference type="RuleBase" id="RU361153"/>
    </source>
</evidence>